<proteinExistence type="predicted"/>
<dbReference type="InterPro" id="IPR041682">
    <property type="entry name" value="AAA_14"/>
</dbReference>
<evidence type="ECO:0000313" key="4">
    <source>
        <dbReference type="Proteomes" id="UP000823612"/>
    </source>
</evidence>
<accession>A0A9D9GZ28</accession>
<keyword evidence="3" id="KW-0547">Nucleotide-binding</keyword>
<dbReference type="PANTHER" id="PTHR33295:SF20">
    <property type="entry name" value="ATPASE"/>
    <property type="match status" value="1"/>
</dbReference>
<reference evidence="3" key="2">
    <citation type="journal article" date="2021" name="PeerJ">
        <title>Extensive microbial diversity within the chicken gut microbiome revealed by metagenomics and culture.</title>
        <authorList>
            <person name="Gilroy R."/>
            <person name="Ravi A."/>
            <person name="Getino M."/>
            <person name="Pursley I."/>
            <person name="Horton D.L."/>
            <person name="Alikhan N.F."/>
            <person name="Baker D."/>
            <person name="Gharbi K."/>
            <person name="Hall N."/>
            <person name="Watson M."/>
            <person name="Adriaenssens E.M."/>
            <person name="Foster-Nyarko E."/>
            <person name="Jarju S."/>
            <person name="Secka A."/>
            <person name="Antonio M."/>
            <person name="Oren A."/>
            <person name="Chaudhuri R.R."/>
            <person name="La Ragione R."/>
            <person name="Hildebrand F."/>
            <person name="Pallen M.J."/>
        </authorList>
    </citation>
    <scope>NUCLEOTIDE SEQUENCE</scope>
    <source>
        <strain evidence="3">2889</strain>
    </source>
</reference>
<dbReference type="Pfam" id="PF13635">
    <property type="entry name" value="DUF4143"/>
    <property type="match status" value="1"/>
</dbReference>
<protein>
    <submittedName>
        <fullName evidence="3">ATP-binding protein</fullName>
    </submittedName>
</protein>
<dbReference type="InterPro" id="IPR025420">
    <property type="entry name" value="DUF4143"/>
</dbReference>
<name>A0A9D9GZ28_9BACT</name>
<feature type="domain" description="DUF4143" evidence="2">
    <location>
        <begin position="203"/>
        <end position="351"/>
    </location>
</feature>
<dbReference type="InterPro" id="IPR027417">
    <property type="entry name" value="P-loop_NTPase"/>
</dbReference>
<evidence type="ECO:0000259" key="1">
    <source>
        <dbReference type="Pfam" id="PF13173"/>
    </source>
</evidence>
<dbReference type="EMBL" id="JADIMZ010000050">
    <property type="protein sequence ID" value="MBO8432335.1"/>
    <property type="molecule type" value="Genomic_DNA"/>
</dbReference>
<dbReference type="Proteomes" id="UP000823612">
    <property type="component" value="Unassembled WGS sequence"/>
</dbReference>
<organism evidence="3 4">
    <name type="scientific">Candidatus Pullibacteroides excrementavium</name>
    <dbReference type="NCBI Taxonomy" id="2840905"/>
    <lineage>
        <taxon>Bacteria</taxon>
        <taxon>Pseudomonadati</taxon>
        <taxon>Bacteroidota</taxon>
        <taxon>Bacteroidia</taxon>
        <taxon>Bacteroidales</taxon>
        <taxon>Candidatus Pullibacteroides</taxon>
    </lineage>
</organism>
<dbReference type="PANTHER" id="PTHR33295">
    <property type="entry name" value="ATPASE"/>
    <property type="match status" value="1"/>
</dbReference>
<sequence>MIERELYMKQIRPFMNRSFVKVIAGIRRCGKSVVLQLIAEELERQGVAKERIVYMNFESFKWMDIGDAKALYLYMKGQVEKANGKLYILLDEIQEVKDWEKAINSFMVDWDVDVYVTGSNSKLLSSELSTYLTGRYVSFHIMPLSFNEYLLFHGISPKGKADLRAEFQKYLRMGGFPAVHTANYSYEAIYKLVYDIYSSVILRDTVQRHGIRNVELLERVVRFVFDNIGNRLNAKNIADYFKSQQRKVDINTIYNYLDALQAAFILQRVPRYDIKGKEQLQTNEKYFVSDLSLIYAVMGYKDRMISGALENIVYWEMRRRGYDTFIGKQDSREVDFVGIRKNEKIYIQVTYRMESNETVEREFAPLLAIGDHYPKFVLSMDDAWQDNIEGVRHRHIVDFLTDENW</sequence>
<gene>
    <name evidence="3" type="ORF">IAB08_03445</name>
</gene>
<feature type="domain" description="AAA" evidence="1">
    <location>
        <begin position="20"/>
        <end position="150"/>
    </location>
</feature>
<evidence type="ECO:0000259" key="2">
    <source>
        <dbReference type="Pfam" id="PF13635"/>
    </source>
</evidence>
<reference evidence="3" key="1">
    <citation type="submission" date="2020-10" db="EMBL/GenBank/DDBJ databases">
        <authorList>
            <person name="Gilroy R."/>
        </authorList>
    </citation>
    <scope>NUCLEOTIDE SEQUENCE</scope>
    <source>
        <strain evidence="3">2889</strain>
    </source>
</reference>
<keyword evidence="3" id="KW-0067">ATP-binding</keyword>
<dbReference type="Pfam" id="PF13173">
    <property type="entry name" value="AAA_14"/>
    <property type="match status" value="1"/>
</dbReference>
<dbReference type="AlphaFoldDB" id="A0A9D9GZ28"/>
<dbReference type="GO" id="GO:0005524">
    <property type="term" value="F:ATP binding"/>
    <property type="evidence" value="ECO:0007669"/>
    <property type="project" value="UniProtKB-KW"/>
</dbReference>
<evidence type="ECO:0000313" key="3">
    <source>
        <dbReference type="EMBL" id="MBO8432335.1"/>
    </source>
</evidence>
<dbReference type="SUPFAM" id="SSF52540">
    <property type="entry name" value="P-loop containing nucleoside triphosphate hydrolases"/>
    <property type="match status" value="1"/>
</dbReference>
<comment type="caution">
    <text evidence="3">The sequence shown here is derived from an EMBL/GenBank/DDBJ whole genome shotgun (WGS) entry which is preliminary data.</text>
</comment>